<comment type="similarity">
    <text evidence="1">Belongs to the transferase hexapeptide repeat family.</text>
</comment>
<dbReference type="InterPro" id="IPR011004">
    <property type="entry name" value="Trimer_LpxA-like_sf"/>
</dbReference>
<name>A0ABZ2CX03_9BACI</name>
<dbReference type="PANTHER" id="PTHR23416">
    <property type="entry name" value="SIALIC ACID SYNTHASE-RELATED"/>
    <property type="match status" value="1"/>
</dbReference>
<proteinExistence type="inferred from homology"/>
<gene>
    <name evidence="4" type="ORF">V5G21_07130</name>
</gene>
<evidence type="ECO:0000313" key="4">
    <source>
        <dbReference type="EMBL" id="WWA31573.1"/>
    </source>
</evidence>
<keyword evidence="3" id="KW-0472">Membrane</keyword>
<dbReference type="InterPro" id="IPR051159">
    <property type="entry name" value="Hexapeptide_acetyltransf"/>
</dbReference>
<accession>A0ABZ2CX03</accession>
<dbReference type="PANTHER" id="PTHR23416:SF23">
    <property type="entry name" value="ACETYLTRANSFERASE C18B11.09C-RELATED"/>
    <property type="match status" value="1"/>
</dbReference>
<dbReference type="InterPro" id="IPR001451">
    <property type="entry name" value="Hexapep"/>
</dbReference>
<sequence>MKIIKDFCMAVLNFVVPLVPIQFLRKTMYKLVGMKIGRDTTILRPVYLYNPYSIKIDNNCAINDHVVLDGRGGLEIEEKVNISPYVKIYTAEHDLNSPEFEYTSKKVIIKKYAWISTGSIIMPGVTIGEGAVIAGGAVVTKDVDDYTIVGGIPAVKIGERSRNLNYNPNFKRYFH</sequence>
<keyword evidence="5" id="KW-1185">Reference proteome</keyword>
<dbReference type="GO" id="GO:0016746">
    <property type="term" value="F:acyltransferase activity"/>
    <property type="evidence" value="ECO:0007669"/>
    <property type="project" value="UniProtKB-KW"/>
</dbReference>
<dbReference type="CDD" id="cd04647">
    <property type="entry name" value="LbH_MAT_like"/>
    <property type="match status" value="1"/>
</dbReference>
<evidence type="ECO:0000256" key="1">
    <source>
        <dbReference type="ARBA" id="ARBA00007274"/>
    </source>
</evidence>
<feature type="transmembrane region" description="Helical" evidence="3">
    <location>
        <begin position="7"/>
        <end position="24"/>
    </location>
</feature>
<keyword evidence="3" id="KW-1133">Transmembrane helix</keyword>
<dbReference type="EMBL" id="CP144921">
    <property type="protein sequence ID" value="WWA31573.1"/>
    <property type="molecule type" value="Genomic_DNA"/>
</dbReference>
<keyword evidence="2 4" id="KW-0808">Transferase</keyword>
<evidence type="ECO:0000256" key="3">
    <source>
        <dbReference type="SAM" id="Phobius"/>
    </source>
</evidence>
<dbReference type="Proteomes" id="UP001341136">
    <property type="component" value="Chromosome"/>
</dbReference>
<dbReference type="Pfam" id="PF00132">
    <property type="entry name" value="Hexapep"/>
    <property type="match status" value="1"/>
</dbReference>
<reference evidence="4 5" key="1">
    <citation type="submission" date="2024-01" db="EMBL/GenBank/DDBJ databases">
        <title>Culturomics analysis of mouse respiratory tract.</title>
        <authorList>
            <person name="Phillips A.M."/>
            <person name="Collette N.M."/>
            <person name="Mageeney C.M."/>
            <person name="Sinha A."/>
            <person name="Hern K.E."/>
            <person name="Arkin A.P."/>
            <person name="Williams K.P."/>
            <person name="Branda S."/>
        </authorList>
    </citation>
    <scope>NUCLEOTIDE SEQUENCE [LARGE SCALE GENOMIC DNA]</scope>
    <source>
        <strain evidence="4 5">CP20</strain>
    </source>
</reference>
<dbReference type="EC" id="2.3.1.-" evidence="4"/>
<keyword evidence="4" id="KW-0012">Acyltransferase</keyword>
<dbReference type="SUPFAM" id="SSF51161">
    <property type="entry name" value="Trimeric LpxA-like enzymes"/>
    <property type="match status" value="1"/>
</dbReference>
<protein>
    <submittedName>
        <fullName evidence="4">Acyltransferase</fullName>
        <ecNumber evidence="4">2.3.1.-</ecNumber>
    </submittedName>
</protein>
<dbReference type="Gene3D" id="2.160.10.10">
    <property type="entry name" value="Hexapeptide repeat proteins"/>
    <property type="match status" value="1"/>
</dbReference>
<evidence type="ECO:0000313" key="5">
    <source>
        <dbReference type="Proteomes" id="UP001341136"/>
    </source>
</evidence>
<keyword evidence="3" id="KW-0812">Transmembrane</keyword>
<evidence type="ECO:0000256" key="2">
    <source>
        <dbReference type="ARBA" id="ARBA00022679"/>
    </source>
</evidence>
<organism evidence="4 5">
    <name type="scientific">Shouchella rhizosphaerae</name>
    <dbReference type="NCBI Taxonomy" id="866786"/>
    <lineage>
        <taxon>Bacteria</taxon>
        <taxon>Bacillati</taxon>
        <taxon>Bacillota</taxon>
        <taxon>Bacilli</taxon>
        <taxon>Bacillales</taxon>
        <taxon>Bacillaceae</taxon>
        <taxon>Shouchella</taxon>
    </lineage>
</organism>